<dbReference type="InterPro" id="IPR052718">
    <property type="entry name" value="NmrA-type_oxidoreductase"/>
</dbReference>
<dbReference type="OrthoDB" id="419598at2759"/>
<dbReference type="EMBL" id="JAADYS010001748">
    <property type="protein sequence ID" value="KAF4461292.1"/>
    <property type="molecule type" value="Genomic_DNA"/>
</dbReference>
<evidence type="ECO:0000259" key="1">
    <source>
        <dbReference type="Pfam" id="PF05368"/>
    </source>
</evidence>
<proteinExistence type="predicted"/>
<dbReference type="InterPro" id="IPR008030">
    <property type="entry name" value="NmrA-like"/>
</dbReference>
<evidence type="ECO:0000313" key="3">
    <source>
        <dbReference type="Proteomes" id="UP000554235"/>
    </source>
</evidence>
<dbReference type="Gene3D" id="3.90.25.10">
    <property type="entry name" value="UDP-galactose 4-epimerase, domain 1"/>
    <property type="match status" value="1"/>
</dbReference>
<reference evidence="2 3" key="1">
    <citation type="submission" date="2020-01" db="EMBL/GenBank/DDBJ databases">
        <title>Identification and distribution of gene clusters putatively required for synthesis of sphingolipid metabolism inhibitors in phylogenetically diverse species of the filamentous fungus Fusarium.</title>
        <authorList>
            <person name="Kim H.-S."/>
            <person name="Busman M."/>
            <person name="Brown D.W."/>
            <person name="Divon H."/>
            <person name="Uhlig S."/>
            <person name="Proctor R.H."/>
        </authorList>
    </citation>
    <scope>NUCLEOTIDE SEQUENCE [LARGE SCALE GENOMIC DNA]</scope>
    <source>
        <strain evidence="2 3">NRRL 20459</strain>
    </source>
</reference>
<name>A0A8H4L458_9HYPO</name>
<dbReference type="PANTHER" id="PTHR47129:SF1">
    <property type="entry name" value="NMRA-LIKE DOMAIN-CONTAINING PROTEIN"/>
    <property type="match status" value="1"/>
</dbReference>
<dbReference type="Gene3D" id="3.40.50.720">
    <property type="entry name" value="NAD(P)-binding Rossmann-like Domain"/>
    <property type="match status" value="1"/>
</dbReference>
<dbReference type="Pfam" id="PF05368">
    <property type="entry name" value="NmrA"/>
    <property type="match status" value="1"/>
</dbReference>
<dbReference type="InterPro" id="IPR036291">
    <property type="entry name" value="NAD(P)-bd_dom_sf"/>
</dbReference>
<dbReference type="AlphaFoldDB" id="A0A8H4L458"/>
<sequence length="313" mass="34567">MNTIGIFPASGALGTSTYTHLLSHFPNNQVTLINRFPEKVDARYVTSGVTTRQASYESSPEELEAAFKGLNVLFLISYPSHVHEYRTQVQTKALDAAHRAGVKHIFYSSLGFALKDNDTTKAEVMGAHLDSEAHLRELASKDPDLSWTSIREGLYSESFPIYTAFFDIKKPTSEILIPYDGGGAGISWVKRDELGEATAHLLASYMRSPSTFDCINKIVTLTGPKSWSLAETVQVLSQAVDREVQIRQVSVDEYAKQPQVVGRFGSEELAKTWATAWEAIQDGETEVVTSTLAEILGREPEAFDKTIDALVKN</sequence>
<dbReference type="Proteomes" id="UP000554235">
    <property type="component" value="Unassembled WGS sequence"/>
</dbReference>
<evidence type="ECO:0000313" key="2">
    <source>
        <dbReference type="EMBL" id="KAF4461292.1"/>
    </source>
</evidence>
<protein>
    <recommendedName>
        <fullName evidence="1">NmrA-like domain-containing protein</fullName>
    </recommendedName>
</protein>
<keyword evidence="3" id="KW-1185">Reference proteome</keyword>
<accession>A0A8H4L458</accession>
<dbReference type="PANTHER" id="PTHR47129">
    <property type="entry name" value="QUINONE OXIDOREDUCTASE 2"/>
    <property type="match status" value="1"/>
</dbReference>
<feature type="domain" description="NmrA-like" evidence="1">
    <location>
        <begin position="2"/>
        <end position="258"/>
    </location>
</feature>
<comment type="caution">
    <text evidence="2">The sequence shown here is derived from an EMBL/GenBank/DDBJ whole genome shotgun (WGS) entry which is preliminary data.</text>
</comment>
<gene>
    <name evidence="2" type="ORF">FALBO_11907</name>
</gene>
<dbReference type="SUPFAM" id="SSF51735">
    <property type="entry name" value="NAD(P)-binding Rossmann-fold domains"/>
    <property type="match status" value="1"/>
</dbReference>
<organism evidence="2 3">
    <name type="scientific">Fusarium albosuccineum</name>
    <dbReference type="NCBI Taxonomy" id="1237068"/>
    <lineage>
        <taxon>Eukaryota</taxon>
        <taxon>Fungi</taxon>
        <taxon>Dikarya</taxon>
        <taxon>Ascomycota</taxon>
        <taxon>Pezizomycotina</taxon>
        <taxon>Sordariomycetes</taxon>
        <taxon>Hypocreomycetidae</taxon>
        <taxon>Hypocreales</taxon>
        <taxon>Nectriaceae</taxon>
        <taxon>Fusarium</taxon>
        <taxon>Fusarium decemcellulare species complex</taxon>
    </lineage>
</organism>